<accession>A0ABR0PQW2</accession>
<dbReference type="EMBL" id="JARKNE010000006">
    <property type="protein sequence ID" value="KAK5826816.1"/>
    <property type="molecule type" value="Genomic_DNA"/>
</dbReference>
<evidence type="ECO:0000313" key="2">
    <source>
        <dbReference type="Proteomes" id="UP001358586"/>
    </source>
</evidence>
<keyword evidence="2" id="KW-1185">Reference proteome</keyword>
<dbReference type="Proteomes" id="UP001358586">
    <property type="component" value="Chromosome 6"/>
</dbReference>
<comment type="caution">
    <text evidence="1">The sequence shown here is derived from an EMBL/GenBank/DDBJ whole genome shotgun (WGS) entry which is preliminary data.</text>
</comment>
<gene>
    <name evidence="1" type="ORF">PVK06_021748</name>
</gene>
<organism evidence="1 2">
    <name type="scientific">Gossypium arboreum</name>
    <name type="common">Tree cotton</name>
    <name type="synonym">Gossypium nanking</name>
    <dbReference type="NCBI Taxonomy" id="29729"/>
    <lineage>
        <taxon>Eukaryota</taxon>
        <taxon>Viridiplantae</taxon>
        <taxon>Streptophyta</taxon>
        <taxon>Embryophyta</taxon>
        <taxon>Tracheophyta</taxon>
        <taxon>Spermatophyta</taxon>
        <taxon>Magnoliopsida</taxon>
        <taxon>eudicotyledons</taxon>
        <taxon>Gunneridae</taxon>
        <taxon>Pentapetalae</taxon>
        <taxon>rosids</taxon>
        <taxon>malvids</taxon>
        <taxon>Malvales</taxon>
        <taxon>Malvaceae</taxon>
        <taxon>Malvoideae</taxon>
        <taxon>Gossypium</taxon>
    </lineage>
</organism>
<evidence type="ECO:0000313" key="1">
    <source>
        <dbReference type="EMBL" id="KAK5826816.1"/>
    </source>
</evidence>
<protein>
    <recommendedName>
        <fullName evidence="3">Reverse transcriptase</fullName>
    </recommendedName>
</protein>
<name>A0ABR0PQW2_GOSAR</name>
<sequence>METKIDRSRMEKVRISYGFFNEIEVGSIGSRARELPWLVSGDFNEIMYGREKKGGLPLEEGRMEAFRRVLED</sequence>
<proteinExistence type="predicted"/>
<evidence type="ECO:0008006" key="3">
    <source>
        <dbReference type="Google" id="ProtNLM"/>
    </source>
</evidence>
<reference evidence="1 2" key="1">
    <citation type="submission" date="2023-03" db="EMBL/GenBank/DDBJ databases">
        <title>WGS of Gossypium arboreum.</title>
        <authorList>
            <person name="Yu D."/>
        </authorList>
    </citation>
    <scope>NUCLEOTIDE SEQUENCE [LARGE SCALE GENOMIC DNA]</scope>
    <source>
        <tissue evidence="1">Leaf</tissue>
    </source>
</reference>